<dbReference type="InterPro" id="IPR050297">
    <property type="entry name" value="LipidA_mod_glycosyltrf_83"/>
</dbReference>
<keyword evidence="11" id="KW-1185">Reference proteome</keyword>
<feature type="transmembrane region" description="Helical" evidence="8">
    <location>
        <begin position="182"/>
        <end position="209"/>
    </location>
</feature>
<accession>A0A1I3MQR0</accession>
<dbReference type="Pfam" id="PF13231">
    <property type="entry name" value="PMT_2"/>
    <property type="match status" value="1"/>
</dbReference>
<dbReference type="InterPro" id="IPR038731">
    <property type="entry name" value="RgtA/B/C-like"/>
</dbReference>
<organism evidence="10 11">
    <name type="scientific">Planctomicrobium piriforme</name>
    <dbReference type="NCBI Taxonomy" id="1576369"/>
    <lineage>
        <taxon>Bacteria</taxon>
        <taxon>Pseudomonadati</taxon>
        <taxon>Planctomycetota</taxon>
        <taxon>Planctomycetia</taxon>
        <taxon>Planctomycetales</taxon>
        <taxon>Planctomycetaceae</taxon>
        <taxon>Planctomicrobium</taxon>
    </lineage>
</organism>
<feature type="transmembrane region" description="Helical" evidence="8">
    <location>
        <begin position="221"/>
        <end position="241"/>
    </location>
</feature>
<reference evidence="11" key="1">
    <citation type="submission" date="2016-10" db="EMBL/GenBank/DDBJ databases">
        <authorList>
            <person name="Varghese N."/>
            <person name="Submissions S."/>
        </authorList>
    </citation>
    <scope>NUCLEOTIDE SEQUENCE [LARGE SCALE GENOMIC DNA]</scope>
    <source>
        <strain evidence="11">DSM 26348</strain>
    </source>
</reference>
<evidence type="ECO:0000313" key="10">
    <source>
        <dbReference type="EMBL" id="SFI99140.1"/>
    </source>
</evidence>
<dbReference type="GO" id="GO:0009103">
    <property type="term" value="P:lipopolysaccharide biosynthetic process"/>
    <property type="evidence" value="ECO:0007669"/>
    <property type="project" value="UniProtKB-ARBA"/>
</dbReference>
<dbReference type="GO" id="GO:0005886">
    <property type="term" value="C:plasma membrane"/>
    <property type="evidence" value="ECO:0007669"/>
    <property type="project" value="UniProtKB-SubCell"/>
</dbReference>
<feature type="transmembrane region" description="Helical" evidence="8">
    <location>
        <begin position="285"/>
        <end position="303"/>
    </location>
</feature>
<evidence type="ECO:0000256" key="8">
    <source>
        <dbReference type="SAM" id="Phobius"/>
    </source>
</evidence>
<comment type="subcellular location">
    <subcellularLocation>
        <location evidence="1">Cell membrane</location>
        <topology evidence="1">Multi-pass membrane protein</topology>
    </subcellularLocation>
</comment>
<dbReference type="STRING" id="1576369.SAMN05421753_11475"/>
<feature type="transmembrane region" description="Helical" evidence="8">
    <location>
        <begin position="158"/>
        <end position="176"/>
    </location>
</feature>
<dbReference type="PANTHER" id="PTHR33908:SF11">
    <property type="entry name" value="MEMBRANE PROTEIN"/>
    <property type="match status" value="1"/>
</dbReference>
<evidence type="ECO:0000256" key="5">
    <source>
        <dbReference type="ARBA" id="ARBA00022692"/>
    </source>
</evidence>
<feature type="transmembrane region" description="Helical" evidence="8">
    <location>
        <begin position="78"/>
        <end position="98"/>
    </location>
</feature>
<dbReference type="GO" id="GO:0016763">
    <property type="term" value="F:pentosyltransferase activity"/>
    <property type="evidence" value="ECO:0007669"/>
    <property type="project" value="TreeGrafter"/>
</dbReference>
<evidence type="ECO:0000313" key="11">
    <source>
        <dbReference type="Proteomes" id="UP000199518"/>
    </source>
</evidence>
<dbReference type="Proteomes" id="UP000199518">
    <property type="component" value="Unassembled WGS sequence"/>
</dbReference>
<evidence type="ECO:0000256" key="3">
    <source>
        <dbReference type="ARBA" id="ARBA00022676"/>
    </source>
</evidence>
<evidence type="ECO:0000256" key="6">
    <source>
        <dbReference type="ARBA" id="ARBA00022989"/>
    </source>
</evidence>
<keyword evidence="2" id="KW-1003">Cell membrane</keyword>
<keyword evidence="3" id="KW-0328">Glycosyltransferase</keyword>
<name>A0A1I3MQR0_9PLAN</name>
<keyword evidence="6 8" id="KW-1133">Transmembrane helix</keyword>
<keyword evidence="5 8" id="KW-0812">Transmembrane</keyword>
<evidence type="ECO:0000256" key="1">
    <source>
        <dbReference type="ARBA" id="ARBA00004651"/>
    </source>
</evidence>
<feature type="transmembrane region" description="Helical" evidence="8">
    <location>
        <begin position="16"/>
        <end position="35"/>
    </location>
</feature>
<dbReference type="EMBL" id="FOQD01000014">
    <property type="protein sequence ID" value="SFI99140.1"/>
    <property type="molecule type" value="Genomic_DNA"/>
</dbReference>
<evidence type="ECO:0000256" key="7">
    <source>
        <dbReference type="ARBA" id="ARBA00023136"/>
    </source>
</evidence>
<dbReference type="PANTHER" id="PTHR33908">
    <property type="entry name" value="MANNOSYLTRANSFERASE YKCB-RELATED"/>
    <property type="match status" value="1"/>
</dbReference>
<feature type="domain" description="Glycosyltransferase RgtA/B/C/D-like" evidence="9">
    <location>
        <begin position="84"/>
        <end position="238"/>
    </location>
</feature>
<dbReference type="RefSeq" id="WP_139228551.1">
    <property type="nucleotide sequence ID" value="NZ_FOQD01000014.1"/>
</dbReference>
<sequence length="505" mass="56163">MTALTSIPAGVNWRPWIWVAGICVLFLIARLPVILHEAGSMDEDWFAIPGWTVSQEGIPRVPYAPERNRQSFFWKADVVSLALPPALHYFQAPFFWLFPAGYPTARLPSLLAGMASIVLVYRIGRRMLSDERSAVLAAALYSLSRLCYFPAIVARPDMLCGMFGLAALLLVLKWQAENRWRWLIAAGVCLGVGGLTHPAAIVYAVQLGIWVCLSGSFRQRFLAISTLVGVSMAMLLLWLPLMLTYREIFRVQFFGNVLSRTAPSGDLLTTAWQVFNYQGALAHEHFGAIWLSLLLCGLIWTGWQGIAARDSRSRTLCGLTCLAVGLLIAFEGRHPTKGYWCYPGALLCLCFSQLVGDIANRFGVRSRWAFIALSLLSVASLLPGSGLRATAVYLRHWSDPAYHARTFIREVLKKLPQDGVFAVDPAYVFDVEMSGRETLLGVNVPIYFQVSAFPCDYLIASRYSLKNELPRQLNAVPVASYGDPDNPFTCYVEIFQVTKPAPHVE</sequence>
<dbReference type="AlphaFoldDB" id="A0A1I3MQR0"/>
<keyword evidence="7 8" id="KW-0472">Membrane</keyword>
<evidence type="ECO:0000256" key="4">
    <source>
        <dbReference type="ARBA" id="ARBA00022679"/>
    </source>
</evidence>
<evidence type="ECO:0000259" key="9">
    <source>
        <dbReference type="Pfam" id="PF13231"/>
    </source>
</evidence>
<evidence type="ECO:0000256" key="2">
    <source>
        <dbReference type="ARBA" id="ARBA00022475"/>
    </source>
</evidence>
<dbReference type="OrthoDB" id="231654at2"/>
<gene>
    <name evidence="10" type="ORF">SAMN05421753_11475</name>
</gene>
<protein>
    <submittedName>
        <fullName evidence="10">4-amino-4-deoxy-L-arabinose transferase</fullName>
    </submittedName>
</protein>
<keyword evidence="4 10" id="KW-0808">Transferase</keyword>
<proteinExistence type="predicted"/>